<evidence type="ECO:0000256" key="1">
    <source>
        <dbReference type="SAM" id="MobiDB-lite"/>
    </source>
</evidence>
<evidence type="ECO:0000313" key="3">
    <source>
        <dbReference type="Proteomes" id="UP000051952"/>
    </source>
</evidence>
<reference evidence="3" key="1">
    <citation type="submission" date="2015-09" db="EMBL/GenBank/DDBJ databases">
        <authorList>
            <consortium name="Pathogen Informatics"/>
        </authorList>
    </citation>
    <scope>NUCLEOTIDE SEQUENCE [LARGE SCALE GENOMIC DNA]</scope>
    <source>
        <strain evidence="3">Lake Konstanz</strain>
    </source>
</reference>
<evidence type="ECO:0000313" key="2">
    <source>
        <dbReference type="EMBL" id="CUE73433.1"/>
    </source>
</evidence>
<sequence length="407" mass="42659">MSFIHLNTLVMQPPPHVEDDNNSTMMTASGSSSDDWLLEGLDAKRPPSWARIGLFGSHRSGKELFVASVAGMSSSSSKVSPLPQTSAHFANGGQHVLPPPPLVAPSIAASLGRGSPSSSTMVVQSEEDETLLSFICDASVTLMECGAHCAGGSYPHPTRAQLRIAIPRPVDATSSHNSHHHAGGRTSGSKPIRIGSASTGGEASAATSTAASHFVDIEVINFWTFLAEGEAPRDAKATAAPPPTTLPLSSSVVVLPDVALTTCDAFIVVLDLSRYDTFAYCHQVLSKLHDIFNRDVSGADGRESSATAAAAATQTSQSSSSSNSRLVAAVIASTHRLVQPGGVCKDGSSQEGDISTQRCVSSEECRALGTQWGVPVFEVSLSPSDMLRHRKVLEKIISRVMHVRGAL</sequence>
<dbReference type="VEuPathDB" id="TriTrypDB:BSAL_55125"/>
<proteinExistence type="predicted"/>
<keyword evidence="3" id="KW-1185">Reference proteome</keyword>
<gene>
    <name evidence="2" type="ORF">BSAL_55125</name>
</gene>
<feature type="region of interest" description="Disordered" evidence="1">
    <location>
        <begin position="171"/>
        <end position="201"/>
    </location>
</feature>
<accession>A0A0S4IN29</accession>
<dbReference type="Proteomes" id="UP000051952">
    <property type="component" value="Unassembled WGS sequence"/>
</dbReference>
<organism evidence="2 3">
    <name type="scientific">Bodo saltans</name>
    <name type="common">Flagellated protozoan</name>
    <dbReference type="NCBI Taxonomy" id="75058"/>
    <lineage>
        <taxon>Eukaryota</taxon>
        <taxon>Discoba</taxon>
        <taxon>Euglenozoa</taxon>
        <taxon>Kinetoplastea</taxon>
        <taxon>Metakinetoplastina</taxon>
        <taxon>Eubodonida</taxon>
        <taxon>Bodonidae</taxon>
        <taxon>Bodo</taxon>
    </lineage>
</organism>
<dbReference type="EMBL" id="CYKH01000150">
    <property type="protein sequence ID" value="CUE73433.1"/>
    <property type="molecule type" value="Genomic_DNA"/>
</dbReference>
<dbReference type="AlphaFoldDB" id="A0A0S4IN29"/>
<protein>
    <submittedName>
        <fullName evidence="2">Uncharacterized protein</fullName>
    </submittedName>
</protein>
<name>A0A0S4IN29_BODSA</name>